<evidence type="ECO:0000313" key="2">
    <source>
        <dbReference type="Proteomes" id="UP000396788"/>
    </source>
</evidence>
<dbReference type="AlphaFoldDB" id="A0A5E4W2P3"/>
<reference evidence="1 2" key="1">
    <citation type="submission" date="2019-08" db="EMBL/GenBank/DDBJ databases">
        <authorList>
            <person name="Peeters C."/>
        </authorList>
    </citation>
    <scope>NUCLEOTIDE SEQUENCE [LARGE SCALE GENOMIC DNA]</scope>
    <source>
        <strain evidence="1 2">LMG 31107</strain>
    </source>
</reference>
<dbReference type="EMBL" id="CABPRY010000006">
    <property type="protein sequence ID" value="VVE18413.1"/>
    <property type="molecule type" value="Genomic_DNA"/>
</dbReference>
<name>A0A5E4W2P3_9BURK</name>
<accession>A0A5E4W2P3</accession>
<sequence>MYLDQLNAIGNCLGLAAISYVGHEQTVLEIIDDCQRAMEEEREGAIGPWEQRELDYARVAVRSGFLRLALVAAEKALIVSQLPRDEYEYGFNFGNAI</sequence>
<dbReference type="Proteomes" id="UP000396788">
    <property type="component" value="Unassembled WGS sequence"/>
</dbReference>
<organism evidence="1 2">
    <name type="scientific">Pandoraea cepalis</name>
    <dbReference type="NCBI Taxonomy" id="2508294"/>
    <lineage>
        <taxon>Bacteria</taxon>
        <taxon>Pseudomonadati</taxon>
        <taxon>Pseudomonadota</taxon>
        <taxon>Betaproteobacteria</taxon>
        <taxon>Burkholderiales</taxon>
        <taxon>Burkholderiaceae</taxon>
        <taxon>Pandoraea</taxon>
    </lineage>
</organism>
<protein>
    <submittedName>
        <fullName evidence="1">Uncharacterized protein</fullName>
    </submittedName>
</protein>
<proteinExistence type="predicted"/>
<evidence type="ECO:0000313" key="1">
    <source>
        <dbReference type="EMBL" id="VVE18413.1"/>
    </source>
</evidence>
<gene>
    <name evidence="1" type="ORF">PCE31107_03019</name>
</gene>
<dbReference type="RefSeq" id="WP_150609488.1">
    <property type="nucleotide sequence ID" value="NZ_CABPRY010000006.1"/>
</dbReference>